<feature type="non-terminal residue" evidence="2">
    <location>
        <position position="66"/>
    </location>
</feature>
<keyword evidence="2" id="KW-0812">Transmembrane</keyword>
<dbReference type="AlphaFoldDB" id="S4PR67"/>
<evidence type="ECO:0000313" key="2">
    <source>
        <dbReference type="EMBL" id="JAA77562.1"/>
    </source>
</evidence>
<dbReference type="GO" id="GO:0009306">
    <property type="term" value="P:protein secretion"/>
    <property type="evidence" value="ECO:0007669"/>
    <property type="project" value="TreeGrafter"/>
</dbReference>
<organism evidence="2">
    <name type="scientific">Pararge aegeria</name>
    <name type="common">speckled wood butterfly</name>
    <dbReference type="NCBI Taxonomy" id="116150"/>
    <lineage>
        <taxon>Eukaryota</taxon>
        <taxon>Metazoa</taxon>
        <taxon>Ecdysozoa</taxon>
        <taxon>Arthropoda</taxon>
        <taxon>Hexapoda</taxon>
        <taxon>Insecta</taxon>
        <taxon>Pterygota</taxon>
        <taxon>Neoptera</taxon>
        <taxon>Endopterygota</taxon>
        <taxon>Lepidoptera</taxon>
        <taxon>Glossata</taxon>
        <taxon>Ditrysia</taxon>
        <taxon>Papilionoidea</taxon>
        <taxon>Nymphalidae</taxon>
        <taxon>Satyrinae</taxon>
        <taxon>Satyrini</taxon>
        <taxon>Parargina</taxon>
        <taxon>Pararge</taxon>
    </lineage>
</organism>
<proteinExistence type="predicted"/>
<dbReference type="InterPro" id="IPR019451">
    <property type="entry name" value="Rtp1_C1"/>
</dbReference>
<dbReference type="EMBL" id="GAIX01014998">
    <property type="protein sequence ID" value="JAA77562.1"/>
    <property type="molecule type" value="Transcribed_RNA"/>
</dbReference>
<dbReference type="Pfam" id="PF10363">
    <property type="entry name" value="RTP1_C1"/>
    <property type="match status" value="1"/>
</dbReference>
<accession>S4PR67</accession>
<reference evidence="2" key="2">
    <citation type="submission" date="2013-05" db="EMBL/GenBank/DDBJ databases">
        <authorList>
            <person name="Carter J.-M."/>
            <person name="Baker S.C."/>
            <person name="Pink R."/>
            <person name="Carter D.R.F."/>
            <person name="Collins A."/>
            <person name="Tomlin J."/>
            <person name="Gibbs M."/>
            <person name="Breuker C.J."/>
        </authorList>
    </citation>
    <scope>NUCLEOTIDE SEQUENCE</scope>
    <source>
        <tissue evidence="2">Ovary</tissue>
    </source>
</reference>
<dbReference type="InterPro" id="IPR039600">
    <property type="entry name" value="TANGO6/Rtp1"/>
</dbReference>
<protein>
    <submittedName>
        <fullName evidence="2">Transmembrane and coiled-coil domain-containing protein 7</fullName>
    </submittedName>
</protein>
<feature type="domain" description="RNA polymerase II assembly factor Rtp1 C-terminal" evidence="1">
    <location>
        <begin position="1"/>
        <end position="66"/>
    </location>
</feature>
<name>S4PR67_9NEOP</name>
<keyword evidence="2" id="KW-0472">Membrane</keyword>
<dbReference type="PANTHER" id="PTHR20959:SF1">
    <property type="entry name" value="TRANSPORT AND GOLGI ORGANIZATION PROTEIN 6 HOMOLOG"/>
    <property type="match status" value="1"/>
</dbReference>
<evidence type="ECO:0000259" key="1">
    <source>
        <dbReference type="Pfam" id="PF10363"/>
    </source>
</evidence>
<dbReference type="PANTHER" id="PTHR20959">
    <property type="entry name" value="TRANSPORT AND GOLGI ORGANIZATION PROTEIN 6 FAMILY MEMBER"/>
    <property type="match status" value="1"/>
</dbReference>
<sequence length="66" mass="7446">MRAHGIIELSKLIDKTDPETISKRHYVLCLLQEQLKDPDSYIYLSTINCIAALALHCTDDVLSVLC</sequence>
<reference evidence="2" key="1">
    <citation type="journal article" date="2013" name="BMC Genomics">
        <title>Unscrambling butterfly oogenesis.</title>
        <authorList>
            <person name="Carter J.M."/>
            <person name="Baker S.C."/>
            <person name="Pink R."/>
            <person name="Carter D.R."/>
            <person name="Collins A."/>
            <person name="Tomlin J."/>
            <person name="Gibbs M."/>
            <person name="Breuker C.J."/>
        </authorList>
    </citation>
    <scope>NUCLEOTIDE SEQUENCE</scope>
    <source>
        <tissue evidence="2">Ovary</tissue>
    </source>
</reference>